<dbReference type="SMART" id="SM00860">
    <property type="entry name" value="SMI1_KNR4"/>
    <property type="match status" value="1"/>
</dbReference>
<dbReference type="InterPro" id="IPR037883">
    <property type="entry name" value="Knr4/Smi1-like_sf"/>
</dbReference>
<name>A0AAP5GXH8_PAEAM</name>
<sequence>MYIVSQAMKPVSAEELNHFEEQHNISLPSSYRRWLEQYGEGTYTGWMNIQRPDQDVLAPFVEYDFWIHTEETPISQHQLQECVSIGSSVDGDFLAVHPQVEGLLWLPRHDEHITLWACEGDGAELSELLDRIYCGYYQQDKPLTPHYFEPWNELRHHTFYHFEDGEQGKSLLELAQCCKKEFKWDAVVENEHRCILFMASIGVYLRFNYAYGREVAMFYEETGESEGRDHDLHLFLIAHHCRPIHIGGVEE</sequence>
<reference evidence="2" key="1">
    <citation type="submission" date="2023-07" db="EMBL/GenBank/DDBJ databases">
        <title>Sorghum-associated microbial communities from plants grown in Nebraska, USA.</title>
        <authorList>
            <person name="Schachtman D."/>
        </authorList>
    </citation>
    <scope>NUCLEOTIDE SEQUENCE</scope>
    <source>
        <strain evidence="2">BE80</strain>
    </source>
</reference>
<feature type="domain" description="Knr4/Smi1-like" evidence="1">
    <location>
        <begin position="10"/>
        <end position="221"/>
    </location>
</feature>
<dbReference type="Gene3D" id="3.40.1580.10">
    <property type="entry name" value="SMI1/KNR4-like"/>
    <property type="match status" value="1"/>
</dbReference>
<protein>
    <recommendedName>
        <fullName evidence="1">Knr4/Smi1-like domain-containing protein</fullName>
    </recommendedName>
</protein>
<organism evidence="2 3">
    <name type="scientific">Paenibacillus amylolyticus</name>
    <dbReference type="NCBI Taxonomy" id="1451"/>
    <lineage>
        <taxon>Bacteria</taxon>
        <taxon>Bacillati</taxon>
        <taxon>Bacillota</taxon>
        <taxon>Bacilli</taxon>
        <taxon>Bacillales</taxon>
        <taxon>Paenibacillaceae</taxon>
        <taxon>Paenibacillus</taxon>
    </lineage>
</organism>
<dbReference type="EMBL" id="JAVDTR010000001">
    <property type="protein sequence ID" value="MDR6722012.1"/>
    <property type="molecule type" value="Genomic_DNA"/>
</dbReference>
<evidence type="ECO:0000259" key="1">
    <source>
        <dbReference type="SMART" id="SM00860"/>
    </source>
</evidence>
<evidence type="ECO:0000313" key="2">
    <source>
        <dbReference type="EMBL" id="MDR6722012.1"/>
    </source>
</evidence>
<dbReference type="InterPro" id="IPR018958">
    <property type="entry name" value="Knr4/Smi1-like_dom"/>
</dbReference>
<dbReference type="AlphaFoldDB" id="A0AAP5GXH8"/>
<dbReference type="SUPFAM" id="SSF160631">
    <property type="entry name" value="SMI1/KNR4-like"/>
    <property type="match status" value="1"/>
</dbReference>
<proteinExistence type="predicted"/>
<gene>
    <name evidence="2" type="ORF">J2W91_000460</name>
</gene>
<dbReference type="RefSeq" id="WP_310136305.1">
    <property type="nucleotide sequence ID" value="NZ_JAVDTR010000001.1"/>
</dbReference>
<comment type="caution">
    <text evidence="2">The sequence shown here is derived from an EMBL/GenBank/DDBJ whole genome shotgun (WGS) entry which is preliminary data.</text>
</comment>
<dbReference type="Pfam" id="PF09346">
    <property type="entry name" value="SMI1_KNR4"/>
    <property type="match status" value="1"/>
</dbReference>
<dbReference type="Proteomes" id="UP001254832">
    <property type="component" value="Unassembled WGS sequence"/>
</dbReference>
<accession>A0AAP5GXH8</accession>
<evidence type="ECO:0000313" key="3">
    <source>
        <dbReference type="Proteomes" id="UP001254832"/>
    </source>
</evidence>